<feature type="compositionally biased region" description="Basic residues" evidence="1">
    <location>
        <begin position="321"/>
        <end position="347"/>
    </location>
</feature>
<feature type="region of interest" description="Disordered" evidence="1">
    <location>
        <begin position="756"/>
        <end position="919"/>
    </location>
</feature>
<feature type="compositionally biased region" description="Basic and acidic residues" evidence="1">
    <location>
        <begin position="899"/>
        <end position="918"/>
    </location>
</feature>
<feature type="compositionally biased region" description="Low complexity" evidence="1">
    <location>
        <begin position="1172"/>
        <end position="1206"/>
    </location>
</feature>
<feature type="region of interest" description="Disordered" evidence="1">
    <location>
        <begin position="76"/>
        <end position="173"/>
    </location>
</feature>
<reference evidence="2" key="1">
    <citation type="submission" date="2020-04" db="EMBL/GenBank/DDBJ databases">
        <authorList>
            <person name="Neveu A P."/>
        </authorList>
    </citation>
    <scope>NUCLEOTIDE SEQUENCE</scope>
    <source>
        <tissue evidence="2">Whole embryo</tissue>
    </source>
</reference>
<feature type="compositionally biased region" description="Basic residues" evidence="1">
    <location>
        <begin position="376"/>
        <end position="390"/>
    </location>
</feature>
<name>A0A6F9DDZ6_9ASCI</name>
<feature type="compositionally biased region" description="Basic and acidic residues" evidence="1">
    <location>
        <begin position="1283"/>
        <end position="1306"/>
    </location>
</feature>
<accession>A0A6F9DDZ6</accession>
<feature type="compositionally biased region" description="Low complexity" evidence="1">
    <location>
        <begin position="76"/>
        <end position="97"/>
    </location>
</feature>
<gene>
    <name evidence="2" type="primary">Hnrnpu</name>
</gene>
<feature type="compositionally biased region" description="Basic and acidic residues" evidence="1">
    <location>
        <begin position="126"/>
        <end position="138"/>
    </location>
</feature>
<dbReference type="EMBL" id="LR785805">
    <property type="protein sequence ID" value="CAB3253869.1"/>
    <property type="molecule type" value="mRNA"/>
</dbReference>
<evidence type="ECO:0000256" key="1">
    <source>
        <dbReference type="SAM" id="MobiDB-lite"/>
    </source>
</evidence>
<feature type="compositionally biased region" description="Basic residues" evidence="1">
    <location>
        <begin position="842"/>
        <end position="851"/>
    </location>
</feature>
<feature type="compositionally biased region" description="Polar residues" evidence="1">
    <location>
        <begin position="22"/>
        <end position="37"/>
    </location>
</feature>
<feature type="compositionally biased region" description="Basic and acidic residues" evidence="1">
    <location>
        <begin position="879"/>
        <end position="892"/>
    </location>
</feature>
<protein>
    <submittedName>
        <fullName evidence="2">Uncharacterized protein DDB_G0283697</fullName>
    </submittedName>
</protein>
<organism evidence="2">
    <name type="scientific">Phallusia mammillata</name>
    <dbReference type="NCBI Taxonomy" id="59560"/>
    <lineage>
        <taxon>Eukaryota</taxon>
        <taxon>Metazoa</taxon>
        <taxon>Chordata</taxon>
        <taxon>Tunicata</taxon>
        <taxon>Ascidiacea</taxon>
        <taxon>Phlebobranchia</taxon>
        <taxon>Ascidiidae</taxon>
        <taxon>Phallusia</taxon>
    </lineage>
</organism>
<feature type="region of interest" description="Disordered" evidence="1">
    <location>
        <begin position="291"/>
        <end position="408"/>
    </location>
</feature>
<feature type="compositionally biased region" description="Basic residues" evidence="1">
    <location>
        <begin position="869"/>
        <end position="878"/>
    </location>
</feature>
<feature type="compositionally biased region" description="Pro residues" evidence="1">
    <location>
        <begin position="527"/>
        <end position="543"/>
    </location>
</feature>
<feature type="compositionally biased region" description="Basic and acidic residues" evidence="1">
    <location>
        <begin position="782"/>
        <end position="797"/>
    </location>
</feature>
<feature type="region of interest" description="Disordered" evidence="1">
    <location>
        <begin position="1171"/>
        <end position="1306"/>
    </location>
</feature>
<sequence length="1306" mass="148895">MSSRSPSPRQNSSYPDRRNARKSISLSPIRTESGANLRTANWTKMRFRAPGESRGAFQQSNWNQRNYNNYNNYRGNFNPRGRWQNRGRGNYRGNWNQRGGGYVPKRRTYSRNYDSRSRSRSYSRSRSRDRSYSSERRRSYSRSRSRSLSKSRSRSRDPPQRAPAYKLSPKVEDKPISKPVAAPFFRETEKFSKKTLEPGKVGLSKWDSPDKKFDDDAPAQKSAYPFSGQQTVEKSAFKTNMEFKSFPTYEQATAGGQIEQEGHSAAQVQQMMEKTALASVARHEKSLMKIRKAQGKMKKVSKSDSSDDNLDENEILQMMKSVKKAKKKKNKNKMSKKMAKAKLKKMKLATVSSSSDSDDKSSDNSSDSSNQEGVKKRAMSASRKKKHTKVKPGSMSPQPKKIRQSDDTNLLNAYNTPAEMRKDIPVQSSTPFMPQTIAQAPGNQPVMLMAPGLGDMRFLGANGQPMNLIQLAVPGPDGQMQLIQIPSMGGDGQQPIVMLPPTAMQQPQQPVTSFPTTSASSVSQPQPVAPPKPVPPPAPPGEPPTHNKTAFENKLNQFDDGKQTGQFANEKELTEKQKRRKEVIRTRLWPRPATSTWDEEGGEAQEETENTETPVDNGKRQSDSWPKPATSSADGNMTSFPYNSESIASHAKQDTSNRENIPGFSPDAKNKTEGQKIPTLSRGSMLSQHVDNVKETIDELPRKKPEIVEHVSIGENRPTSNEGVAYHQPQLVAYPSHITQHAYEPVYTGNQPPIASSAAPTRTTQGEFAKGKDSKWTAAAEEFIRDRQPQKKSKYDAPAESSSEEDFTTALLTKKSKKQAYEAQMMEMQDDDMAYHEEEAKKMKKKKKSKKERKDSMGTEEATSPVMKEKKRKKKKKNKEKDYENNSDAESKKSRKQEKKNQEKSAEAEDDDLVRRIPSDLPLSHIRGLVVRQEKEGIVSIFHNIDFSKLAPESEFAEEKDSYEDQFVSLFGSTSGESKPAKTSPLNMSKKALRKIKVAPKAPRSVAHMTEVSLSERIGAIMEANKAEEKQKNVSQKVSVNLASLSWVDDKYEKPKSPVKSRSSTPDKRRHRSRTSSYGSESSRSRSRSRSSRSGKSLPKAYSGGDRSFERHRDHHDRSRSRSRSRDGDRRPYRNNNRGYFQPYNNRYNQRYQQRGRGNFVNYRARGRFFHRGFNNNRGYNNYNNYNNNYRGRGYYNNNNRDQNQWRNRRHSYRSDDEERRDRRRSRSYSISDRRTGSSGSSDEDDRRDAPQDKQEKNSSQAQETEQPYPSEEGTQGNQQMEENVKVRRKSPEQWTHDMFEEHEKE</sequence>
<feature type="compositionally biased region" description="Basic and acidic residues" evidence="1">
    <location>
        <begin position="1245"/>
        <end position="1257"/>
    </location>
</feature>
<feature type="compositionally biased region" description="Acidic residues" evidence="1">
    <location>
        <begin position="597"/>
        <end position="610"/>
    </location>
</feature>
<feature type="compositionally biased region" description="Polar residues" evidence="1">
    <location>
        <begin position="756"/>
        <end position="766"/>
    </location>
</feature>
<feature type="region of interest" description="Disordered" evidence="1">
    <location>
        <begin position="1051"/>
        <end position="1155"/>
    </location>
</feature>
<feature type="compositionally biased region" description="Basic residues" evidence="1">
    <location>
        <begin position="291"/>
        <end position="300"/>
    </location>
</feature>
<feature type="compositionally biased region" description="Basic residues" evidence="1">
    <location>
        <begin position="1113"/>
        <end position="1123"/>
    </location>
</feature>
<feature type="compositionally biased region" description="Polar residues" evidence="1">
    <location>
        <begin position="503"/>
        <end position="514"/>
    </location>
</feature>
<feature type="region of interest" description="Disordered" evidence="1">
    <location>
        <begin position="1"/>
        <end position="37"/>
    </location>
</feature>
<feature type="region of interest" description="Disordered" evidence="1">
    <location>
        <begin position="503"/>
        <end position="689"/>
    </location>
</feature>
<evidence type="ECO:0000313" key="2">
    <source>
        <dbReference type="EMBL" id="CAB3253869.1"/>
    </source>
</evidence>
<feature type="compositionally biased region" description="Polar residues" evidence="1">
    <location>
        <begin position="546"/>
        <end position="556"/>
    </location>
</feature>
<feature type="compositionally biased region" description="Low complexity" evidence="1">
    <location>
        <begin position="515"/>
        <end position="526"/>
    </location>
</feature>
<feature type="compositionally biased region" description="Low complexity" evidence="1">
    <location>
        <begin position="1140"/>
        <end position="1155"/>
    </location>
</feature>
<feature type="region of interest" description="Disordered" evidence="1">
    <location>
        <begin position="199"/>
        <end position="231"/>
    </location>
</feature>
<proteinExistence type="evidence at transcript level"/>
<feature type="compositionally biased region" description="Low complexity" evidence="1">
    <location>
        <begin position="1"/>
        <end position="13"/>
    </location>
</feature>
<feature type="compositionally biased region" description="Polar residues" evidence="1">
    <location>
        <begin position="1258"/>
        <end position="1282"/>
    </location>
</feature>
<feature type="compositionally biased region" description="Polar residues" evidence="1">
    <location>
        <begin position="629"/>
        <end position="647"/>
    </location>
</feature>
<feature type="compositionally biased region" description="Basic residues" evidence="1">
    <location>
        <begin position="139"/>
        <end position="153"/>
    </location>
</feature>